<dbReference type="Proteomes" id="UP000825051">
    <property type="component" value="Chromosome"/>
</dbReference>
<dbReference type="KEGG" id="ole:K0B96_14090"/>
<dbReference type="RefSeq" id="WP_220161520.1">
    <property type="nucleotide sequence ID" value="NZ_CP080507.1"/>
</dbReference>
<keyword evidence="2" id="KW-1185">Reference proteome</keyword>
<dbReference type="AlphaFoldDB" id="A0A8F9XKP7"/>
<gene>
    <name evidence="1" type="ORF">K0B96_14090</name>
</gene>
<dbReference type="EMBL" id="CP080507">
    <property type="protein sequence ID" value="QYM78416.1"/>
    <property type="molecule type" value="Genomic_DNA"/>
</dbReference>
<proteinExistence type="predicted"/>
<reference evidence="1" key="1">
    <citation type="submission" date="2021-08" db="EMBL/GenBank/DDBJ databases">
        <title>Genome of a novel bacterium of the phylum Verrucomicrobia, Oleiharenicola sp. KSB-15.</title>
        <authorList>
            <person name="Chung J.-H."/>
            <person name="Ahn J.-H."/>
            <person name="Yoon Y."/>
            <person name="Kim D.-Y."/>
            <person name="An S.-H."/>
            <person name="Park I."/>
            <person name="Yeon J."/>
        </authorList>
    </citation>
    <scope>NUCLEOTIDE SEQUENCE</scope>
    <source>
        <strain evidence="1">KSB-15</strain>
    </source>
</reference>
<protein>
    <recommendedName>
        <fullName evidence="3">HAF family extracellular repeat protein</fullName>
    </recommendedName>
</protein>
<evidence type="ECO:0000313" key="1">
    <source>
        <dbReference type="EMBL" id="QYM78416.1"/>
    </source>
</evidence>
<accession>A0A8F9XKP7</accession>
<sequence length="340" mass="35569">MSALFSWRRGGRWSAVFALLMAGVTAGRAASYTFVDLGAQVAGAAKGLSPYFYGAAINDRGAVVFNVMNEAHDYRAFVFDGSSVQAVSALAAESTWAGSSNAAADINLQGEIVGHSRLGPNSAATHAFLFRNGAVRDIGPAGREYSEALRINDQGEVLGAAMGAQREFWVRRGDRTQWLADVVAPGATGVDLNNRGHVLGVSARGVFLHDLATGSTSYLDGVKGSVAVLSDRDEIASVADYALYRWQRGRAEKLGSIGGGVVFVRGMNTLGDIVGVFRNASGGLRAFVYSGGNLSDLNALIDAPGWVLTSADGINNRGEIVGAAVAADGSQHAFLLRPIR</sequence>
<evidence type="ECO:0000313" key="2">
    <source>
        <dbReference type="Proteomes" id="UP000825051"/>
    </source>
</evidence>
<dbReference type="InterPro" id="IPR014262">
    <property type="entry name" value="HAF_rpt"/>
</dbReference>
<evidence type="ECO:0008006" key="3">
    <source>
        <dbReference type="Google" id="ProtNLM"/>
    </source>
</evidence>
<name>A0A8F9XKP7_9BACT</name>
<dbReference type="NCBIfam" id="TIGR02913">
    <property type="entry name" value="HAF_rpt"/>
    <property type="match status" value="3"/>
</dbReference>
<organism evidence="1 2">
    <name type="scientific">Horticoccus luteus</name>
    <dbReference type="NCBI Taxonomy" id="2862869"/>
    <lineage>
        <taxon>Bacteria</taxon>
        <taxon>Pseudomonadati</taxon>
        <taxon>Verrucomicrobiota</taxon>
        <taxon>Opitutia</taxon>
        <taxon>Opitutales</taxon>
        <taxon>Opitutaceae</taxon>
        <taxon>Horticoccus</taxon>
    </lineage>
</organism>